<evidence type="ECO:0000313" key="2">
    <source>
        <dbReference type="Proteomes" id="UP000028705"/>
    </source>
</evidence>
<dbReference type="EMBL" id="JPRH01000007">
    <property type="protein sequence ID" value="KFF11316.1"/>
    <property type="molecule type" value="Genomic_DNA"/>
</dbReference>
<protein>
    <submittedName>
        <fullName evidence="1">Uncharacterized protein</fullName>
    </submittedName>
</protein>
<dbReference type="Pfam" id="PF22668">
    <property type="entry name" value="DUF7009"/>
    <property type="match status" value="1"/>
</dbReference>
<dbReference type="InterPro" id="IPR053825">
    <property type="entry name" value="DUF7009"/>
</dbReference>
<dbReference type="AlphaFoldDB" id="A0A086A3Q2"/>
<gene>
    <name evidence="1" type="ORF">IW15_16350</name>
</gene>
<sequence length="116" mass="13434">MKIRIKDNSIRFRLTQSEVAELGESGIVSSFTQFVERPFIYAIERTDDEVLSAEFIENRMVMKMPKRMVEEFVSTDRVGFDGQTGEIKLLVEKDFVCIDNTLEDQSDNYPNPNLKC</sequence>
<dbReference type="RefSeq" id="WP_034713271.1">
    <property type="nucleotide sequence ID" value="NZ_JAODPJ010000001.1"/>
</dbReference>
<evidence type="ECO:0000313" key="1">
    <source>
        <dbReference type="EMBL" id="KFF11316.1"/>
    </source>
</evidence>
<reference evidence="1 2" key="1">
    <citation type="submission" date="2014-07" db="EMBL/GenBank/DDBJ databases">
        <title>Genome of Chryseobacterium soli DSM 19298.</title>
        <authorList>
            <person name="Stropko S.J."/>
            <person name="Pipes S.E."/>
            <person name="Newman J."/>
        </authorList>
    </citation>
    <scope>NUCLEOTIDE SEQUENCE [LARGE SCALE GENOMIC DNA]</scope>
    <source>
        <strain evidence="1 2">DSM 19298</strain>
    </source>
</reference>
<dbReference type="OrthoDB" id="7060517at2"/>
<dbReference type="Proteomes" id="UP000028705">
    <property type="component" value="Unassembled WGS sequence"/>
</dbReference>
<name>A0A086A3Q2_9FLAO</name>
<accession>A0A086A3Q2</accession>
<dbReference type="eggNOG" id="ENOG503316Y">
    <property type="taxonomic scope" value="Bacteria"/>
</dbReference>
<organism evidence="1 2">
    <name type="scientific">Chryseobacterium soli</name>
    <dbReference type="NCBI Taxonomy" id="445961"/>
    <lineage>
        <taxon>Bacteria</taxon>
        <taxon>Pseudomonadati</taxon>
        <taxon>Bacteroidota</taxon>
        <taxon>Flavobacteriia</taxon>
        <taxon>Flavobacteriales</taxon>
        <taxon>Weeksellaceae</taxon>
        <taxon>Chryseobacterium group</taxon>
        <taxon>Chryseobacterium</taxon>
    </lineage>
</organism>
<keyword evidence="2" id="KW-1185">Reference proteome</keyword>
<proteinExistence type="predicted"/>
<comment type="caution">
    <text evidence="1">The sequence shown here is derived from an EMBL/GenBank/DDBJ whole genome shotgun (WGS) entry which is preliminary data.</text>
</comment>
<dbReference type="STRING" id="445961.IW15_16350"/>